<dbReference type="Gene3D" id="3.40.50.11660">
    <property type="entry name" value="Glycosyl transferase family 10, C-terminal domain"/>
    <property type="match status" value="2"/>
</dbReference>
<keyword evidence="9 12" id="KW-0333">Golgi apparatus</keyword>
<reference evidence="15" key="1">
    <citation type="submission" date="2019-08" db="EMBL/GenBank/DDBJ databases">
        <title>The genome of the North American firefly Photinus pyralis.</title>
        <authorList>
            <consortium name="Photinus pyralis genome working group"/>
            <person name="Fallon T.R."/>
            <person name="Sander Lower S.E."/>
            <person name="Weng J.-K."/>
        </authorList>
    </citation>
    <scope>NUCLEOTIDE SEQUENCE</scope>
    <source>
        <strain evidence="15">TRF0915ILg1</strain>
        <tissue evidence="15">Whole body</tissue>
    </source>
</reference>
<evidence type="ECO:0000256" key="9">
    <source>
        <dbReference type="ARBA" id="ARBA00023034"/>
    </source>
</evidence>
<keyword evidence="8" id="KW-1133">Transmembrane helix</keyword>
<dbReference type="FunFam" id="3.40.50.11660:FF:000002">
    <property type="entry name" value="Alpha-(1,3)-fucosyltransferase"/>
    <property type="match status" value="2"/>
</dbReference>
<dbReference type="Pfam" id="PF17039">
    <property type="entry name" value="Glyco_tran_10_N"/>
    <property type="match status" value="2"/>
</dbReference>
<dbReference type="InterPro" id="IPR055270">
    <property type="entry name" value="Glyco_tran_10_C"/>
</dbReference>
<dbReference type="EC" id="2.4.1.-" evidence="12"/>
<comment type="pathway">
    <text evidence="2">Protein modification; protein glycosylation.</text>
</comment>
<dbReference type="SUPFAM" id="SSF53756">
    <property type="entry name" value="UDP-Glycosyltransferase/glycogen phosphorylase"/>
    <property type="match status" value="2"/>
</dbReference>
<dbReference type="AlphaFoldDB" id="A0A8K0CA32"/>
<dbReference type="PANTHER" id="PTHR48438:SF1">
    <property type="entry name" value="ALPHA-(1,3)-FUCOSYLTRANSFERASE C-RELATED"/>
    <property type="match status" value="1"/>
</dbReference>
<evidence type="ECO:0000313" key="15">
    <source>
        <dbReference type="EMBL" id="KAF2883433.1"/>
    </source>
</evidence>
<evidence type="ECO:0000256" key="10">
    <source>
        <dbReference type="ARBA" id="ARBA00023136"/>
    </source>
</evidence>
<keyword evidence="6 12" id="KW-0812">Transmembrane</keyword>
<comment type="subcellular location">
    <subcellularLocation>
        <location evidence="1 12">Golgi apparatus</location>
        <location evidence="1 12">Golgi stack membrane</location>
        <topology evidence="1 12">Single-pass type II membrane protein</topology>
    </subcellularLocation>
</comment>
<dbReference type="GO" id="GO:0008417">
    <property type="term" value="F:fucosyltransferase activity"/>
    <property type="evidence" value="ECO:0007669"/>
    <property type="project" value="InterPro"/>
</dbReference>
<dbReference type="PANTHER" id="PTHR48438">
    <property type="entry name" value="ALPHA-(1,3)-FUCOSYLTRANSFERASE C-RELATED"/>
    <property type="match status" value="1"/>
</dbReference>
<evidence type="ECO:0000259" key="13">
    <source>
        <dbReference type="Pfam" id="PF00852"/>
    </source>
</evidence>
<keyword evidence="7" id="KW-0735">Signal-anchor</keyword>
<organism evidence="15 16">
    <name type="scientific">Ignelater luminosus</name>
    <name type="common">Cucubano</name>
    <name type="synonym">Pyrophorus luminosus</name>
    <dbReference type="NCBI Taxonomy" id="2038154"/>
    <lineage>
        <taxon>Eukaryota</taxon>
        <taxon>Metazoa</taxon>
        <taxon>Ecdysozoa</taxon>
        <taxon>Arthropoda</taxon>
        <taxon>Hexapoda</taxon>
        <taxon>Insecta</taxon>
        <taxon>Pterygota</taxon>
        <taxon>Neoptera</taxon>
        <taxon>Endopterygota</taxon>
        <taxon>Coleoptera</taxon>
        <taxon>Polyphaga</taxon>
        <taxon>Elateriformia</taxon>
        <taxon>Elateroidea</taxon>
        <taxon>Elateridae</taxon>
        <taxon>Agrypninae</taxon>
        <taxon>Pyrophorini</taxon>
        <taxon>Ignelater</taxon>
    </lineage>
</organism>
<evidence type="ECO:0000256" key="8">
    <source>
        <dbReference type="ARBA" id="ARBA00022989"/>
    </source>
</evidence>
<dbReference type="GO" id="GO:0032580">
    <property type="term" value="C:Golgi cisterna membrane"/>
    <property type="evidence" value="ECO:0007669"/>
    <property type="project" value="UniProtKB-SubCell"/>
</dbReference>
<dbReference type="Proteomes" id="UP000801492">
    <property type="component" value="Unassembled WGS sequence"/>
</dbReference>
<name>A0A8K0CA32_IGNLU</name>
<keyword evidence="16" id="KW-1185">Reference proteome</keyword>
<feature type="domain" description="Fucosyltransferase N-terminal" evidence="14">
    <location>
        <begin position="506"/>
        <end position="627"/>
    </location>
</feature>
<proteinExistence type="inferred from homology"/>
<feature type="domain" description="Fucosyltransferase N-terminal" evidence="14">
    <location>
        <begin position="103"/>
        <end position="223"/>
    </location>
</feature>
<dbReference type="UniPathway" id="UPA00378"/>
<evidence type="ECO:0000256" key="1">
    <source>
        <dbReference type="ARBA" id="ARBA00004447"/>
    </source>
</evidence>
<comment type="similarity">
    <text evidence="3 12">Belongs to the glycosyltransferase 10 family.</text>
</comment>
<evidence type="ECO:0000256" key="6">
    <source>
        <dbReference type="ARBA" id="ARBA00022692"/>
    </source>
</evidence>
<dbReference type="OrthoDB" id="427096at2759"/>
<feature type="domain" description="Fucosyltransferase C-terminal" evidence="13">
    <location>
        <begin position="650"/>
        <end position="830"/>
    </location>
</feature>
<dbReference type="Pfam" id="PF00852">
    <property type="entry name" value="Glyco_transf_10"/>
    <property type="match status" value="2"/>
</dbReference>
<dbReference type="InterPro" id="IPR001503">
    <property type="entry name" value="Glyco_trans_10"/>
</dbReference>
<dbReference type="InterPro" id="IPR031481">
    <property type="entry name" value="Glyco_tran_10_N"/>
</dbReference>
<keyword evidence="11" id="KW-0325">Glycoprotein</keyword>
<dbReference type="InterPro" id="IPR038577">
    <property type="entry name" value="GT10-like_C_sf"/>
</dbReference>
<dbReference type="EMBL" id="VTPC01090419">
    <property type="protein sequence ID" value="KAF2883433.1"/>
    <property type="molecule type" value="Genomic_DNA"/>
</dbReference>
<evidence type="ECO:0000256" key="2">
    <source>
        <dbReference type="ARBA" id="ARBA00004922"/>
    </source>
</evidence>
<evidence type="ECO:0000256" key="5">
    <source>
        <dbReference type="ARBA" id="ARBA00022679"/>
    </source>
</evidence>
<evidence type="ECO:0000256" key="4">
    <source>
        <dbReference type="ARBA" id="ARBA00022676"/>
    </source>
</evidence>
<keyword evidence="5 12" id="KW-0808">Transferase</keyword>
<accession>A0A8K0CA32</accession>
<evidence type="ECO:0000256" key="12">
    <source>
        <dbReference type="RuleBase" id="RU003832"/>
    </source>
</evidence>
<evidence type="ECO:0000259" key="14">
    <source>
        <dbReference type="Pfam" id="PF17039"/>
    </source>
</evidence>
<protein>
    <recommendedName>
        <fullName evidence="12">Fucosyltransferase</fullName>
        <ecNumber evidence="12">2.4.1.-</ecNumber>
    </recommendedName>
</protein>
<evidence type="ECO:0000256" key="7">
    <source>
        <dbReference type="ARBA" id="ARBA00022968"/>
    </source>
</evidence>
<evidence type="ECO:0000256" key="11">
    <source>
        <dbReference type="ARBA" id="ARBA00023180"/>
    </source>
</evidence>
<evidence type="ECO:0000313" key="16">
    <source>
        <dbReference type="Proteomes" id="UP000801492"/>
    </source>
</evidence>
<comment type="caution">
    <text evidence="15">The sequence shown here is derived from an EMBL/GenBank/DDBJ whole genome shotgun (WGS) entry which is preliminary data.</text>
</comment>
<gene>
    <name evidence="15" type="ORF">ILUMI_22743</name>
</gene>
<keyword evidence="10" id="KW-0472">Membrane</keyword>
<keyword evidence="4 12" id="KW-0328">Glycosyltransferase</keyword>
<evidence type="ECO:0000256" key="3">
    <source>
        <dbReference type="ARBA" id="ARBA00008919"/>
    </source>
</evidence>
<sequence>MNCATIDDEAEDILAIQEGGEVVEEARNRRGTTVISIRYLQQQKYMCEMVKCSQDENKTALVYQNYKHGKWRNLSKEQVNRLSEIGRILFLEEEYPIVKSTKNYTILNWKYASYGHPRHIERFTGSYLDPFENCSVRNCKITYKNEYLQTADLVLFEMYFLSHRDDLPTRSNNSNQIWAFIMEESALNAFRWFQRISDYPNLDGVFNWAVNYRMDSDIPFPYGRTVALREEDIGKFDFEEWNKNKKQDVLITVMSSRCFGKNSRWAYVRKLHKYVDVDRYGGCGRNSCSGYYTRDCKVLSRYKFYLAFENSNCNEYITEKIWWNSFLKNAIPIVMGTTPDILDQILPPHSYIHINDFVNPKDLAEYIIHLNNTPSEIRKYLEWRNYFKILNEHGYFQSKSELYCRICEALTYNNKTPIKVYKDLKKYWLENQCQRVTIISIRYLQRRKYTCETVKCNQDQDKTALAYRHYKHGKWRNLSKEQVNKLSKIGRILFLEEEYPKIRSTKNYTILNWKYASYGHPRHIQRFTGSYLDPFENCSVRNCKITYKNKHLQTADLVLFEMYFLTHRNDLPTRSNNSNQIWSFIMEESALNAFRCFKRISDYPNLDGVFNWAVNYRMDSDIPFPYGRTVALREEDIGKFNFEEWNKNKKQDVLITMMNSRCFARNSRWAYVRKLHKYIDIDRYGGCGRNSCSGYYTRDCKVLSRYKFYLAFENSNCNEYITEKVWWNSFQKNAIPIVMGTTPDILDQILPPHSYIHINDFVNPKDLAEYIIHLNNTPSEIRKYLEWRNYFKILNEHGYFQSKSELYCRICEALNYNNKTQIKVYKNLKKYWLENQCQRGWSNVVDVNIIL</sequence>
<feature type="domain" description="Fucosyltransferase C-terminal" evidence="13">
    <location>
        <begin position="246"/>
        <end position="426"/>
    </location>
</feature>